<dbReference type="EMBL" id="JAMYWD010000005">
    <property type="protein sequence ID" value="KAJ4971180.1"/>
    <property type="molecule type" value="Genomic_DNA"/>
</dbReference>
<sequence>MWVVQVMFICNHCPFVKHLKKDIVKLANFYMKKGLAVVAISSNSVVTHPQDGPEFMAEEAKLFEYPFPYLYDEDLCLTELQVQIILEPLDGSTTTGVGVMKVVLQSPDIGYLTDQQSQDPEFN</sequence>
<dbReference type="SUPFAM" id="SSF52833">
    <property type="entry name" value="Thioredoxin-like"/>
    <property type="match status" value="1"/>
</dbReference>
<reference evidence="1" key="1">
    <citation type="journal article" date="2023" name="Plant J.">
        <title>The genome of the king protea, Protea cynaroides.</title>
        <authorList>
            <person name="Chang J."/>
            <person name="Duong T.A."/>
            <person name="Schoeman C."/>
            <person name="Ma X."/>
            <person name="Roodt D."/>
            <person name="Barker N."/>
            <person name="Li Z."/>
            <person name="Van de Peer Y."/>
            <person name="Mizrachi E."/>
        </authorList>
    </citation>
    <scope>NUCLEOTIDE SEQUENCE</scope>
    <source>
        <tissue evidence="1">Young leaves</tissue>
    </source>
</reference>
<evidence type="ECO:0008006" key="3">
    <source>
        <dbReference type="Google" id="ProtNLM"/>
    </source>
</evidence>
<dbReference type="AlphaFoldDB" id="A0A9Q0KIN2"/>
<comment type="caution">
    <text evidence="1">The sequence shown here is derived from an EMBL/GenBank/DDBJ whole genome shotgun (WGS) entry which is preliminary data.</text>
</comment>
<dbReference type="InterPro" id="IPR047262">
    <property type="entry name" value="PRX-like1"/>
</dbReference>
<dbReference type="PANTHER" id="PTHR43640:SF1">
    <property type="entry name" value="THIOREDOXIN-DEPENDENT PEROXIREDOXIN"/>
    <property type="match status" value="1"/>
</dbReference>
<proteinExistence type="predicted"/>
<dbReference type="Proteomes" id="UP001141806">
    <property type="component" value="Unassembled WGS sequence"/>
</dbReference>
<keyword evidence="2" id="KW-1185">Reference proteome</keyword>
<dbReference type="Gene3D" id="3.40.30.10">
    <property type="entry name" value="Glutaredoxin"/>
    <property type="match status" value="1"/>
</dbReference>
<dbReference type="InterPro" id="IPR036249">
    <property type="entry name" value="Thioredoxin-like_sf"/>
</dbReference>
<organism evidence="1 2">
    <name type="scientific">Protea cynaroides</name>
    <dbReference type="NCBI Taxonomy" id="273540"/>
    <lineage>
        <taxon>Eukaryota</taxon>
        <taxon>Viridiplantae</taxon>
        <taxon>Streptophyta</taxon>
        <taxon>Embryophyta</taxon>
        <taxon>Tracheophyta</taxon>
        <taxon>Spermatophyta</taxon>
        <taxon>Magnoliopsida</taxon>
        <taxon>Proteales</taxon>
        <taxon>Proteaceae</taxon>
        <taxon>Protea</taxon>
    </lineage>
</organism>
<gene>
    <name evidence="1" type="ORF">NE237_004279</name>
</gene>
<evidence type="ECO:0000313" key="1">
    <source>
        <dbReference type="EMBL" id="KAJ4971180.1"/>
    </source>
</evidence>
<accession>A0A9Q0KIN2</accession>
<protein>
    <recommendedName>
        <fullName evidence="3">Thioredoxin-dependent peroxiredoxin</fullName>
    </recommendedName>
</protein>
<dbReference type="OrthoDB" id="1308at2759"/>
<dbReference type="PANTHER" id="PTHR43640">
    <property type="entry name" value="OS07G0260300 PROTEIN"/>
    <property type="match status" value="1"/>
</dbReference>
<name>A0A9Q0KIN2_9MAGN</name>
<evidence type="ECO:0000313" key="2">
    <source>
        <dbReference type="Proteomes" id="UP001141806"/>
    </source>
</evidence>